<feature type="transmembrane region" description="Helical" evidence="7">
    <location>
        <begin position="740"/>
        <end position="758"/>
    </location>
</feature>
<dbReference type="AlphaFoldDB" id="A0A0D2FCS4"/>
<evidence type="ECO:0000259" key="10">
    <source>
        <dbReference type="Pfam" id="PF13515"/>
    </source>
</evidence>
<feature type="compositionally biased region" description="Basic and acidic residues" evidence="6">
    <location>
        <begin position="1"/>
        <end position="20"/>
    </location>
</feature>
<feature type="region of interest" description="Disordered" evidence="6">
    <location>
        <begin position="1"/>
        <end position="39"/>
    </location>
</feature>
<evidence type="ECO:0000256" key="1">
    <source>
        <dbReference type="ARBA" id="ARBA00004141"/>
    </source>
</evidence>
<dbReference type="PANTHER" id="PTHR37994:SF4">
    <property type="entry name" value="ER TRANSPORTER 6TM N-TERMINAL DOMAIN-CONTAINING PROTEIN-RELATED"/>
    <property type="match status" value="1"/>
</dbReference>
<feature type="coiled-coil region" evidence="5">
    <location>
        <begin position="304"/>
        <end position="331"/>
    </location>
</feature>
<protein>
    <recommendedName>
        <fullName evidence="13">ER transporter 6TM N-terminal domain-containing protein</fullName>
    </recommendedName>
</protein>
<evidence type="ECO:0000256" key="6">
    <source>
        <dbReference type="SAM" id="MobiDB-lite"/>
    </source>
</evidence>
<reference evidence="11 12" key="1">
    <citation type="submission" date="2015-01" db="EMBL/GenBank/DDBJ databases">
        <title>The Genome Sequence of Capronia semiimmersa CBS27337.</title>
        <authorList>
            <consortium name="The Broad Institute Genomics Platform"/>
            <person name="Cuomo C."/>
            <person name="de Hoog S."/>
            <person name="Gorbushina A."/>
            <person name="Stielow B."/>
            <person name="Teixiera M."/>
            <person name="Abouelleil A."/>
            <person name="Chapman S.B."/>
            <person name="Priest M."/>
            <person name="Young S.K."/>
            <person name="Wortman J."/>
            <person name="Nusbaum C."/>
            <person name="Birren B."/>
        </authorList>
    </citation>
    <scope>NUCLEOTIDE SEQUENCE [LARGE SCALE GENOMIC DNA]</scope>
    <source>
        <strain evidence="11 12">CBS 27337</strain>
    </source>
</reference>
<feature type="compositionally biased region" description="Basic and acidic residues" evidence="6">
    <location>
        <begin position="29"/>
        <end position="38"/>
    </location>
</feature>
<proteinExistence type="predicted"/>
<dbReference type="Proteomes" id="UP000054266">
    <property type="component" value="Unassembled WGS sequence"/>
</dbReference>
<dbReference type="InterPro" id="IPR018820">
    <property type="entry name" value="BRE4-related_DUF2421"/>
</dbReference>
<evidence type="ECO:0000256" key="4">
    <source>
        <dbReference type="ARBA" id="ARBA00023136"/>
    </source>
</evidence>
<evidence type="ECO:0000259" key="9">
    <source>
        <dbReference type="Pfam" id="PF10337"/>
    </source>
</evidence>
<feature type="transmembrane region" description="Helical" evidence="7">
    <location>
        <begin position="668"/>
        <end position="685"/>
    </location>
</feature>
<comment type="subcellular location">
    <subcellularLocation>
        <location evidence="1">Membrane</location>
        <topology evidence="1">Multi-pass membrane protein</topology>
    </subcellularLocation>
</comment>
<keyword evidence="2 7" id="KW-0812">Transmembrane</keyword>
<dbReference type="Pfam" id="PF10334">
    <property type="entry name" value="BRE4"/>
    <property type="match status" value="1"/>
</dbReference>
<evidence type="ECO:0000256" key="5">
    <source>
        <dbReference type="SAM" id="Coils"/>
    </source>
</evidence>
<evidence type="ECO:0000313" key="11">
    <source>
        <dbReference type="EMBL" id="KIW64645.1"/>
    </source>
</evidence>
<feature type="domain" description="DUF2421" evidence="8">
    <location>
        <begin position="803"/>
        <end position="1028"/>
    </location>
</feature>
<evidence type="ECO:0000259" key="8">
    <source>
        <dbReference type="Pfam" id="PF10334"/>
    </source>
</evidence>
<organism evidence="11 12">
    <name type="scientific">Phialophora macrospora</name>
    <dbReference type="NCBI Taxonomy" id="1851006"/>
    <lineage>
        <taxon>Eukaryota</taxon>
        <taxon>Fungi</taxon>
        <taxon>Dikarya</taxon>
        <taxon>Ascomycota</taxon>
        <taxon>Pezizomycotina</taxon>
        <taxon>Eurotiomycetes</taxon>
        <taxon>Chaetothyriomycetidae</taxon>
        <taxon>Chaetothyriales</taxon>
        <taxon>Herpotrichiellaceae</taxon>
        <taxon>Phialophora</taxon>
    </lineage>
</organism>
<evidence type="ECO:0000256" key="3">
    <source>
        <dbReference type="ARBA" id="ARBA00022989"/>
    </source>
</evidence>
<feature type="transmembrane region" description="Helical" evidence="7">
    <location>
        <begin position="111"/>
        <end position="136"/>
    </location>
</feature>
<feature type="transmembrane region" description="Helical" evidence="7">
    <location>
        <begin position="716"/>
        <end position="734"/>
    </location>
</feature>
<evidence type="ECO:0000256" key="2">
    <source>
        <dbReference type="ARBA" id="ARBA00022692"/>
    </source>
</evidence>
<dbReference type="HOGENOM" id="CLU_001788_0_1_1"/>
<feature type="compositionally biased region" description="Low complexity" evidence="6">
    <location>
        <begin position="1065"/>
        <end position="1076"/>
    </location>
</feature>
<dbReference type="InterPro" id="IPR018823">
    <property type="entry name" value="ArAE_2_N"/>
</dbReference>
<feature type="region of interest" description="Disordered" evidence="6">
    <location>
        <begin position="1036"/>
        <end position="1103"/>
    </location>
</feature>
<gene>
    <name evidence="11" type="ORF">PV04_09568</name>
</gene>
<keyword evidence="12" id="KW-1185">Reference proteome</keyword>
<feature type="transmembrane region" description="Helical" evidence="7">
    <location>
        <begin position="81"/>
        <end position="99"/>
    </location>
</feature>
<keyword evidence="3 7" id="KW-1133">Transmembrane helix</keyword>
<feature type="transmembrane region" description="Helical" evidence="7">
    <location>
        <begin position="55"/>
        <end position="75"/>
    </location>
</feature>
<feature type="domain" description="Putative ER transporter 6TM N-terminal" evidence="9">
    <location>
        <begin position="52"/>
        <end position="378"/>
    </location>
</feature>
<feature type="domain" description="Integral membrane bound transporter" evidence="10">
    <location>
        <begin position="659"/>
        <end position="799"/>
    </location>
</feature>
<feature type="transmembrane region" description="Helical" evidence="7">
    <location>
        <begin position="639"/>
        <end position="656"/>
    </location>
</feature>
<feature type="transmembrane region" description="Helical" evidence="7">
    <location>
        <begin position="778"/>
        <end position="802"/>
    </location>
</feature>
<dbReference type="InterPro" id="IPR049453">
    <property type="entry name" value="Memb_transporter_dom"/>
</dbReference>
<name>A0A0D2FCS4_9EURO</name>
<dbReference type="Pfam" id="PF13515">
    <property type="entry name" value="FUSC_2"/>
    <property type="match status" value="1"/>
</dbReference>
<accession>A0A0D2FCS4</accession>
<feature type="transmembrane region" description="Helical" evidence="7">
    <location>
        <begin position="156"/>
        <end position="176"/>
    </location>
</feature>
<dbReference type="PANTHER" id="PTHR37994">
    <property type="entry name" value="ARAE_2_N DOMAIN-CONTAINING PROTEIN-RELATED"/>
    <property type="match status" value="1"/>
</dbReference>
<feature type="transmembrane region" description="Helical" evidence="7">
    <location>
        <begin position="225"/>
        <end position="249"/>
    </location>
</feature>
<keyword evidence="5" id="KW-0175">Coiled coil</keyword>
<dbReference type="GO" id="GO:0016020">
    <property type="term" value="C:membrane"/>
    <property type="evidence" value="ECO:0007669"/>
    <property type="project" value="UniProtKB-SubCell"/>
</dbReference>
<dbReference type="EMBL" id="KN846961">
    <property type="protein sequence ID" value="KIW64645.1"/>
    <property type="molecule type" value="Genomic_DNA"/>
</dbReference>
<dbReference type="Pfam" id="PF10337">
    <property type="entry name" value="ArAE_2_N"/>
    <property type="match status" value="1"/>
</dbReference>
<feature type="transmembrane region" description="Helical" evidence="7">
    <location>
        <begin position="691"/>
        <end position="709"/>
    </location>
</feature>
<evidence type="ECO:0008006" key="13">
    <source>
        <dbReference type="Google" id="ProtNLM"/>
    </source>
</evidence>
<evidence type="ECO:0000256" key="7">
    <source>
        <dbReference type="SAM" id="Phobius"/>
    </source>
</evidence>
<dbReference type="STRING" id="5601.A0A0D2FCS4"/>
<feature type="transmembrane region" description="Helical" evidence="7">
    <location>
        <begin position="188"/>
        <end position="205"/>
    </location>
</feature>
<evidence type="ECO:0000313" key="12">
    <source>
        <dbReference type="Proteomes" id="UP000054266"/>
    </source>
</evidence>
<sequence length="1103" mass="121580">MSDTDREHSDATTSRVEDGKTAAAAAGDNHVEAEEPKPPKAGLLKKIQTKLNLDVPTVLLMLKGGMAPTIALAAYQSDSWAKIYSTLGYLIAITSFLSLPILPRAKFIQSMILSCITICFAAAAALLSIRCAVAAHQPIRLTPASTTTGSSGSKQTLEYSTAANVTACAFLFFWLYFANTIRAARPQLFIVSIQFTIFLVVSHTYTPTFPTMEAGMNFIDRLLKVFLTGYALATGVSLFIIPISSRIIAQKQAAGLLNMMKASLSIHIAYLHGITTSQTGSLGVLDENGNPLPLDQNPEARVSMKAAEEAAQNLKVVIQKASQLFAQLKLEVGFAKKEIGWGKLQPEDFSKLFERLQNTMLPVAGLSTFIDILQSVKRHKAEGENLISDLDAVEAIRKLEAEEWHEVIVMSRVPFTKMKATLVDGLTHVAYVLELTPRPKAARKDIEKSADAAPYPGEPAFAQFLKDQIAVFQNHRQETMRKWCERKGIEVPTKFWEDTSAQYKFSDAASVHETVRQKQNHQQLYLILYLEYLLFAVCQAVLDFVLFADSKVQDGTMSKNRLIFPGWKRLHKLMQNAFKEMDASEGLQDGTASGIYIWLGDALQKRKDPEHLPPTNLYQRITNKLRAIPKVLGSDASHFGFRAATASTSIAIVGYFRQTHGFYLAQRGIWAVIMVAISMGAHAGAGVQGFVLRILGTAISTVISITIWYMCDQKPAAVIPLIYLVFVCGIYVILKHPKHLITAVISMVTTILIVGYELQDKKVGTQVLTSNGQEYYHIYVLAPYRLVTVIIGLGVAFVWTYFPYPITTHATLRKDLGNTLYLLANYYSCTHSTVETRLRTTPGLVRNKRADPMYRLDKARQRVFDKLLVMLNRLREHSTFLKYEPTFGGKFPKQTYDELIVHMQSLFNYMALTAYSSHTFQCSGPESDWLRDFRRITARSRLTSHELTSTLCLVSASVTNSQPLPPYITVPHPIDIADQLAAIDPGILSITHIKEPCYAAFAVLEIASILIMQEMTAVLSKVRTLVGEVDFSVHVGGPDSGSTLGGGTSSDSDMDMRRGGGAGANGQHPPSSSSPSRLHPLAASHPHESAPNGAEGSSKGKVD</sequence>
<keyword evidence="4 7" id="KW-0472">Membrane</keyword>
<feature type="transmembrane region" description="Helical" evidence="7">
    <location>
        <begin position="526"/>
        <end position="548"/>
    </location>
</feature>